<name>A0A811V329_CERCA</name>
<accession>A0A811V329</accession>
<evidence type="ECO:0000313" key="1">
    <source>
        <dbReference type="EMBL" id="CAD7005869.1"/>
    </source>
</evidence>
<protein>
    <submittedName>
        <fullName evidence="1">(Mediterranean fruit fly) hypothetical protein</fullName>
    </submittedName>
</protein>
<dbReference type="AlphaFoldDB" id="A0A811V329"/>
<dbReference type="EMBL" id="CAJHJT010000034">
    <property type="protein sequence ID" value="CAD7005869.1"/>
    <property type="molecule type" value="Genomic_DNA"/>
</dbReference>
<keyword evidence="2" id="KW-1185">Reference proteome</keyword>
<reference evidence="1" key="1">
    <citation type="submission" date="2020-11" db="EMBL/GenBank/DDBJ databases">
        <authorList>
            <person name="Whitehead M."/>
        </authorList>
    </citation>
    <scope>NUCLEOTIDE SEQUENCE</scope>
    <source>
        <strain evidence="1">EGII</strain>
    </source>
</reference>
<sequence>MNDDCGVTSMIAQTAPLVVVKKRKEVECYIEREGEKQRRRAASSQLPSVGLPVALAIWQAASQATDLATNHTEPSLTAMSATHPAALLNAKCWSVLAMCLLLLY</sequence>
<gene>
    <name evidence="1" type="ORF">CCAP1982_LOCUS14211</name>
</gene>
<dbReference type="Proteomes" id="UP000606786">
    <property type="component" value="Unassembled WGS sequence"/>
</dbReference>
<organism evidence="1 2">
    <name type="scientific">Ceratitis capitata</name>
    <name type="common">Mediterranean fruit fly</name>
    <name type="synonym">Tephritis capitata</name>
    <dbReference type="NCBI Taxonomy" id="7213"/>
    <lineage>
        <taxon>Eukaryota</taxon>
        <taxon>Metazoa</taxon>
        <taxon>Ecdysozoa</taxon>
        <taxon>Arthropoda</taxon>
        <taxon>Hexapoda</taxon>
        <taxon>Insecta</taxon>
        <taxon>Pterygota</taxon>
        <taxon>Neoptera</taxon>
        <taxon>Endopterygota</taxon>
        <taxon>Diptera</taxon>
        <taxon>Brachycera</taxon>
        <taxon>Muscomorpha</taxon>
        <taxon>Tephritoidea</taxon>
        <taxon>Tephritidae</taxon>
        <taxon>Ceratitis</taxon>
        <taxon>Ceratitis</taxon>
    </lineage>
</organism>
<proteinExistence type="predicted"/>
<evidence type="ECO:0000313" key="2">
    <source>
        <dbReference type="Proteomes" id="UP000606786"/>
    </source>
</evidence>
<comment type="caution">
    <text evidence="1">The sequence shown here is derived from an EMBL/GenBank/DDBJ whole genome shotgun (WGS) entry which is preliminary data.</text>
</comment>